<comment type="caution">
    <text evidence="1">The sequence shown here is derived from an EMBL/GenBank/DDBJ whole genome shotgun (WGS) entry which is preliminary data.</text>
</comment>
<keyword evidence="2" id="KW-1185">Reference proteome</keyword>
<proteinExistence type="predicted"/>
<dbReference type="OrthoDB" id="2736409at2"/>
<dbReference type="InterPro" id="IPR045424">
    <property type="entry name" value="DUF6509"/>
</dbReference>
<dbReference type="RefSeq" id="WP_151532853.1">
    <property type="nucleotide sequence ID" value="NZ_WBOS01000001.1"/>
</dbReference>
<dbReference type="Proteomes" id="UP000481030">
    <property type="component" value="Unassembled WGS sequence"/>
</dbReference>
<organism evidence="1 2">
    <name type="scientific">Cytobacillus depressus</name>
    <dbReference type="NCBI Taxonomy" id="1602942"/>
    <lineage>
        <taxon>Bacteria</taxon>
        <taxon>Bacillati</taxon>
        <taxon>Bacillota</taxon>
        <taxon>Bacilli</taxon>
        <taxon>Bacillales</taxon>
        <taxon>Bacillaceae</taxon>
        <taxon>Cytobacillus</taxon>
    </lineage>
</organism>
<evidence type="ECO:0000313" key="1">
    <source>
        <dbReference type="EMBL" id="KAB2338127.1"/>
    </source>
</evidence>
<dbReference type="EMBL" id="WBOS01000001">
    <property type="protein sequence ID" value="KAB2338127.1"/>
    <property type="molecule type" value="Genomic_DNA"/>
</dbReference>
<evidence type="ECO:0000313" key="2">
    <source>
        <dbReference type="Proteomes" id="UP000481030"/>
    </source>
</evidence>
<sequence length="97" mass="11656">MEIISYTVEQLQDPTGILLGERYEFFLDILVDDEDELYSESGLQLRILFYKHEDDYRILNYHFLTSETILDFALDEDEEKFVAQFCREHYVEASENE</sequence>
<accession>A0A6L3VBH8</accession>
<gene>
    <name evidence="1" type="ORF">F7731_00710</name>
</gene>
<dbReference type="AlphaFoldDB" id="A0A6L3VBH8"/>
<protein>
    <submittedName>
        <fullName evidence="1">Pullulanase</fullName>
    </submittedName>
</protein>
<reference evidence="1 2" key="1">
    <citation type="journal article" date="2016" name="Antonie Van Leeuwenhoek">
        <title>Bacillus depressus sp. nov., isolated from soil of a sunflower field.</title>
        <authorList>
            <person name="Wei X."/>
            <person name="Xin D."/>
            <person name="Xin Y."/>
            <person name="Zhang H."/>
            <person name="Wang T."/>
            <person name="Zhang J."/>
        </authorList>
    </citation>
    <scope>NUCLEOTIDE SEQUENCE [LARGE SCALE GENOMIC DNA]</scope>
    <source>
        <strain evidence="1 2">BZ1</strain>
    </source>
</reference>
<name>A0A6L3VBH8_9BACI</name>
<dbReference type="Pfam" id="PF20119">
    <property type="entry name" value="DUF6509"/>
    <property type="match status" value="1"/>
</dbReference>